<dbReference type="PANTHER" id="PTHR46652:SF3">
    <property type="entry name" value="LEUCINE-RICH REPEAT-CONTAINING PROTEIN 9"/>
    <property type="match status" value="1"/>
</dbReference>
<gene>
    <name evidence="4" type="ORF">HINF_LOCUS34101</name>
    <name evidence="3" type="ORF">HINF_LOCUS50528</name>
</gene>
<reference evidence="4 5" key="2">
    <citation type="submission" date="2024-07" db="EMBL/GenBank/DDBJ databases">
        <authorList>
            <person name="Akdeniz Z."/>
        </authorList>
    </citation>
    <scope>NUCLEOTIDE SEQUENCE [LARGE SCALE GENOMIC DNA]</scope>
</reference>
<dbReference type="Proteomes" id="UP001642409">
    <property type="component" value="Unassembled WGS sequence"/>
</dbReference>
<dbReference type="SUPFAM" id="SSF52058">
    <property type="entry name" value="L domain-like"/>
    <property type="match status" value="1"/>
</dbReference>
<dbReference type="PANTHER" id="PTHR46652">
    <property type="entry name" value="LEUCINE-RICH REPEAT AND IQ DOMAIN-CONTAINING PROTEIN 1-RELATED"/>
    <property type="match status" value="1"/>
</dbReference>
<proteinExistence type="predicted"/>
<dbReference type="InterPro" id="IPR032675">
    <property type="entry name" value="LRR_dom_sf"/>
</dbReference>
<dbReference type="AlphaFoldDB" id="A0AA86QZK0"/>
<keyword evidence="1" id="KW-0433">Leucine-rich repeat</keyword>
<comment type="caution">
    <text evidence="3">The sequence shown here is derived from an EMBL/GenBank/DDBJ whole genome shotgun (WGS) entry which is preliminary data.</text>
</comment>
<evidence type="ECO:0000256" key="1">
    <source>
        <dbReference type="ARBA" id="ARBA00022614"/>
    </source>
</evidence>
<accession>A0AA86QZK0</accession>
<dbReference type="Gene3D" id="3.80.10.10">
    <property type="entry name" value="Ribonuclease Inhibitor"/>
    <property type="match status" value="1"/>
</dbReference>
<dbReference type="PROSITE" id="PS51450">
    <property type="entry name" value="LRR"/>
    <property type="match status" value="3"/>
</dbReference>
<sequence length="460" mass="53014">MPKQIQHDKKQQQDEQISLKYEGKIQDGNLDIGDWQKGDKLVTNMNFVEKYNIQKLRIYVSDSMNVKFRSITINELTLDKPEQARQQVMKLNIDDLELENLEVLHISNNKLVNNQLYNLAKFKKLHTLNVSRNDVDLTHIHVVSSLTRLYMQRCGLKNIEQISSLVNLHELDLSANKGLDLNPLIKLKSLTELCMKGCGLKTIDQIGSLTNLQVLDISLNTLVNIKSISRLVNLKELNIMQNENIDITPLKDLSGLVKLDLRYCKLKQLSALRPLINLQILDISFNSSIDITTLQYLKNLTHLYIKCCELVSVCVLRPLVKLEELLIATNEIVYLDANLINMKQLKTLRVEDGNRICDFSTIEQHPNFNSIDKFGKRCFNISGQIKPFKQQLRQANNIRRIESPNIQLIEIQTQHNSLKTTFNNFKQEINATMNNVSQSQIQFTANVVRLFQFLNQVGFE</sequence>
<protein>
    <submittedName>
        <fullName evidence="3">Leucine-rich repeat domain-containing protein</fullName>
    </submittedName>
    <submittedName>
        <fullName evidence="4">Leucine-rich_repeat domain-containing protein</fullName>
    </submittedName>
</protein>
<evidence type="ECO:0000313" key="3">
    <source>
        <dbReference type="EMBL" id="CAI9962883.1"/>
    </source>
</evidence>
<dbReference type="EMBL" id="CATOUU010000960">
    <property type="protein sequence ID" value="CAI9962883.1"/>
    <property type="molecule type" value="Genomic_DNA"/>
</dbReference>
<keyword evidence="2" id="KW-0677">Repeat</keyword>
<keyword evidence="5" id="KW-1185">Reference proteome</keyword>
<name>A0AA86QZK0_9EUKA</name>
<dbReference type="InterPro" id="IPR001611">
    <property type="entry name" value="Leu-rich_rpt"/>
</dbReference>
<evidence type="ECO:0000313" key="5">
    <source>
        <dbReference type="Proteomes" id="UP001642409"/>
    </source>
</evidence>
<evidence type="ECO:0000256" key="2">
    <source>
        <dbReference type="ARBA" id="ARBA00022737"/>
    </source>
</evidence>
<evidence type="ECO:0000313" key="4">
    <source>
        <dbReference type="EMBL" id="CAL6031639.1"/>
    </source>
</evidence>
<reference evidence="3" key="1">
    <citation type="submission" date="2023-06" db="EMBL/GenBank/DDBJ databases">
        <authorList>
            <person name="Kurt Z."/>
        </authorList>
    </citation>
    <scope>NUCLEOTIDE SEQUENCE</scope>
</reference>
<organism evidence="3">
    <name type="scientific">Hexamita inflata</name>
    <dbReference type="NCBI Taxonomy" id="28002"/>
    <lineage>
        <taxon>Eukaryota</taxon>
        <taxon>Metamonada</taxon>
        <taxon>Diplomonadida</taxon>
        <taxon>Hexamitidae</taxon>
        <taxon>Hexamitinae</taxon>
        <taxon>Hexamita</taxon>
    </lineage>
</organism>
<dbReference type="InterPro" id="IPR050836">
    <property type="entry name" value="SDS22/Internalin_LRR"/>
</dbReference>
<dbReference type="EMBL" id="CAXDID020000120">
    <property type="protein sequence ID" value="CAL6031639.1"/>
    <property type="molecule type" value="Genomic_DNA"/>
</dbReference>